<proteinExistence type="predicted"/>
<reference evidence="2 3" key="1">
    <citation type="journal article" date="2022" name="Nat. Ecol. Evol.">
        <title>A masculinizing supergene underlies an exaggerated male reproductive morph in a spider.</title>
        <authorList>
            <person name="Hendrickx F."/>
            <person name="De Corte Z."/>
            <person name="Sonet G."/>
            <person name="Van Belleghem S.M."/>
            <person name="Kostlbacher S."/>
            <person name="Vangestel C."/>
        </authorList>
    </citation>
    <scope>NUCLEOTIDE SEQUENCE [LARGE SCALE GENOMIC DNA]</scope>
    <source>
        <strain evidence="2">W744_W776</strain>
    </source>
</reference>
<evidence type="ECO:0000256" key="1">
    <source>
        <dbReference type="SAM" id="MobiDB-lite"/>
    </source>
</evidence>
<dbReference type="Proteomes" id="UP000827092">
    <property type="component" value="Unassembled WGS sequence"/>
</dbReference>
<evidence type="ECO:0000313" key="2">
    <source>
        <dbReference type="EMBL" id="KAG8196852.1"/>
    </source>
</evidence>
<name>A0AAV6VJV1_9ARAC</name>
<evidence type="ECO:0000313" key="3">
    <source>
        <dbReference type="Proteomes" id="UP000827092"/>
    </source>
</evidence>
<accession>A0AAV6VJV1</accession>
<organism evidence="2 3">
    <name type="scientific">Oedothorax gibbosus</name>
    <dbReference type="NCBI Taxonomy" id="931172"/>
    <lineage>
        <taxon>Eukaryota</taxon>
        <taxon>Metazoa</taxon>
        <taxon>Ecdysozoa</taxon>
        <taxon>Arthropoda</taxon>
        <taxon>Chelicerata</taxon>
        <taxon>Arachnida</taxon>
        <taxon>Araneae</taxon>
        <taxon>Araneomorphae</taxon>
        <taxon>Entelegynae</taxon>
        <taxon>Araneoidea</taxon>
        <taxon>Linyphiidae</taxon>
        <taxon>Erigoninae</taxon>
        <taxon>Oedothorax</taxon>
    </lineage>
</organism>
<comment type="caution">
    <text evidence="2">The sequence shown here is derived from an EMBL/GenBank/DDBJ whole genome shotgun (WGS) entry which is preliminary data.</text>
</comment>
<gene>
    <name evidence="2" type="ORF">JTE90_027564</name>
</gene>
<dbReference type="AlphaFoldDB" id="A0AAV6VJV1"/>
<protein>
    <submittedName>
        <fullName evidence="2">Uncharacterized protein</fullName>
    </submittedName>
</protein>
<feature type="compositionally biased region" description="Basic and acidic residues" evidence="1">
    <location>
        <begin position="47"/>
        <end position="58"/>
    </location>
</feature>
<keyword evidence="3" id="KW-1185">Reference proteome</keyword>
<feature type="region of interest" description="Disordered" evidence="1">
    <location>
        <begin position="21"/>
        <end position="58"/>
    </location>
</feature>
<dbReference type="EMBL" id="JAFNEN010000063">
    <property type="protein sequence ID" value="KAG8196852.1"/>
    <property type="molecule type" value="Genomic_DNA"/>
</dbReference>
<sequence length="78" mass="8862">MPPMYHASIHCGPKYQDHCCSVSETPRSQRDPLSGTRTGDVCQTEGSSKEKSEKGEVPKNRMNYHFNKKSSIMFAKKR</sequence>